<accession>A0A226E2R1</accession>
<evidence type="ECO:0000256" key="1">
    <source>
        <dbReference type="SAM" id="MobiDB-lite"/>
    </source>
</evidence>
<organism evidence="2 3">
    <name type="scientific">Folsomia candida</name>
    <name type="common">Springtail</name>
    <dbReference type="NCBI Taxonomy" id="158441"/>
    <lineage>
        <taxon>Eukaryota</taxon>
        <taxon>Metazoa</taxon>
        <taxon>Ecdysozoa</taxon>
        <taxon>Arthropoda</taxon>
        <taxon>Hexapoda</taxon>
        <taxon>Collembola</taxon>
        <taxon>Entomobryomorpha</taxon>
        <taxon>Isotomoidea</taxon>
        <taxon>Isotomidae</taxon>
        <taxon>Proisotominae</taxon>
        <taxon>Folsomia</taxon>
    </lineage>
</organism>
<feature type="region of interest" description="Disordered" evidence="1">
    <location>
        <begin position="1"/>
        <end position="79"/>
    </location>
</feature>
<gene>
    <name evidence="2" type="ORF">Fcan01_14416</name>
</gene>
<name>A0A226E2R1_FOLCA</name>
<comment type="caution">
    <text evidence="2">The sequence shown here is derived from an EMBL/GenBank/DDBJ whole genome shotgun (WGS) entry which is preliminary data.</text>
</comment>
<dbReference type="OrthoDB" id="10682922at2759"/>
<reference evidence="2 3" key="1">
    <citation type="submission" date="2015-12" db="EMBL/GenBank/DDBJ databases">
        <title>The genome of Folsomia candida.</title>
        <authorList>
            <person name="Faddeeva A."/>
            <person name="Derks M.F."/>
            <person name="Anvar Y."/>
            <person name="Smit S."/>
            <person name="Van Straalen N."/>
            <person name="Roelofs D."/>
        </authorList>
    </citation>
    <scope>NUCLEOTIDE SEQUENCE [LARGE SCALE GENOMIC DNA]</scope>
    <source>
        <strain evidence="2 3">VU population</strain>
        <tissue evidence="2">Whole body</tissue>
    </source>
</reference>
<feature type="compositionally biased region" description="Basic residues" evidence="1">
    <location>
        <begin position="111"/>
        <end position="124"/>
    </location>
</feature>
<feature type="compositionally biased region" description="Low complexity" evidence="1">
    <location>
        <begin position="1"/>
        <end position="11"/>
    </location>
</feature>
<dbReference type="STRING" id="158441.A0A226E2R1"/>
<sequence length="650" mass="73075">MSSSSSFVSTSHPGINTSPHPPLVGPDVKKRMKYKTFPHPENPNKSTKLHYDGDESDLDFDDSDDDDEDNDSFGNKSRHRLEVSSLPDLLLASSTTSTYSATQEGVERSPIRKRKKFKRRKHRRSESELVTRESSKLWGLSSSPISPAPLSIVVKCGRGGGASFVASTPVVELVEIPPLRAQWDLGNSIGRRRGVCGCGKINASQNYLLPPSMSSLDTSYLDVALFTLFYFSDVFDTWILDEKAAKGFPTAEAKEVRALLRKEILFSLRTSYFCPSVSVGRLFNSLFPLEQPYTMEFGRFLRYFLDKILTLPETTHYTNGTSKLVHILKVRKMTTSTSTKGTCQLVGFLKSAPQESTTPKSVQTLFEESLSDLKLLSLPQPGLFLSIDQPLNTPHAVIIPNLQLDLGKTLIQLSTDDNDETESADFYDEEDKIGLTKNVTKNSDDEESTFFCKWLRCLGKICYEYLQNLVHIFPTFDGVEDSFYATERDSIEDSWSVASPRGVFSPSRIKTGSDDDGLTSDPYLKRKRNRGKLVIGLDLMAVICLEEESVTTYQNRYTAFVRCGQNPRRGWAPWVHFTPCDQGAPLVRRVGDIPKWLHRLEKNPKSLKSSWNLIPSDVQSMLTSSTFFIYTAKSDHESQNTLFSYVNECS</sequence>
<feature type="compositionally biased region" description="Acidic residues" evidence="1">
    <location>
        <begin position="54"/>
        <end position="71"/>
    </location>
</feature>
<proteinExistence type="predicted"/>
<dbReference type="Proteomes" id="UP000198287">
    <property type="component" value="Unassembled WGS sequence"/>
</dbReference>
<evidence type="ECO:0000313" key="2">
    <source>
        <dbReference type="EMBL" id="OXA50776.1"/>
    </source>
</evidence>
<dbReference type="EMBL" id="LNIX01000008">
    <property type="protein sequence ID" value="OXA50776.1"/>
    <property type="molecule type" value="Genomic_DNA"/>
</dbReference>
<feature type="region of interest" description="Disordered" evidence="1">
    <location>
        <begin position="94"/>
        <end position="128"/>
    </location>
</feature>
<keyword evidence="3" id="KW-1185">Reference proteome</keyword>
<evidence type="ECO:0000313" key="3">
    <source>
        <dbReference type="Proteomes" id="UP000198287"/>
    </source>
</evidence>
<protein>
    <submittedName>
        <fullName evidence="2">Uncharacterized protein</fullName>
    </submittedName>
</protein>
<dbReference type="Gene3D" id="3.90.70.10">
    <property type="entry name" value="Cysteine proteinases"/>
    <property type="match status" value="2"/>
</dbReference>
<dbReference type="AlphaFoldDB" id="A0A226E2R1"/>